<evidence type="ECO:0000256" key="10">
    <source>
        <dbReference type="ARBA" id="ARBA00023303"/>
    </source>
</evidence>
<dbReference type="VEuPathDB" id="ToxoDB:CSUI_007184"/>
<keyword evidence="9 12" id="KW-0472">Membrane</keyword>
<keyword evidence="5" id="KW-0631">Potassium channel</keyword>
<evidence type="ECO:0000313" key="15">
    <source>
        <dbReference type="EMBL" id="PHJ18987.1"/>
    </source>
</evidence>
<dbReference type="GeneID" id="94430545"/>
<name>A0A2C6KN72_9APIC</name>
<evidence type="ECO:0000256" key="4">
    <source>
        <dbReference type="ARBA" id="ARBA00022692"/>
    </source>
</evidence>
<feature type="compositionally biased region" description="Basic and acidic residues" evidence="11">
    <location>
        <begin position="624"/>
        <end position="635"/>
    </location>
</feature>
<dbReference type="EMBL" id="MIGC01003727">
    <property type="protein sequence ID" value="PHJ18987.1"/>
    <property type="molecule type" value="Genomic_DNA"/>
</dbReference>
<dbReference type="PANTHER" id="PTHR10027:SF10">
    <property type="entry name" value="SLOWPOKE 2, ISOFORM D"/>
    <property type="match status" value="1"/>
</dbReference>
<evidence type="ECO:0000256" key="6">
    <source>
        <dbReference type="ARBA" id="ARBA00022958"/>
    </source>
</evidence>
<evidence type="ECO:0000256" key="12">
    <source>
        <dbReference type="SAM" id="Phobius"/>
    </source>
</evidence>
<feature type="compositionally biased region" description="Basic and acidic residues" evidence="11">
    <location>
        <begin position="684"/>
        <end position="696"/>
    </location>
</feature>
<feature type="compositionally biased region" description="Polar residues" evidence="11">
    <location>
        <begin position="562"/>
        <end position="571"/>
    </location>
</feature>
<evidence type="ECO:0000256" key="2">
    <source>
        <dbReference type="ARBA" id="ARBA00022448"/>
    </source>
</evidence>
<evidence type="ECO:0000256" key="1">
    <source>
        <dbReference type="ARBA" id="ARBA00004141"/>
    </source>
</evidence>
<dbReference type="OrthoDB" id="10035564at2759"/>
<keyword evidence="4 12" id="KW-0812">Transmembrane</keyword>
<dbReference type="GO" id="GO:0005267">
    <property type="term" value="F:potassium channel activity"/>
    <property type="evidence" value="ECO:0007669"/>
    <property type="project" value="UniProtKB-KW"/>
</dbReference>
<evidence type="ECO:0000256" key="11">
    <source>
        <dbReference type="SAM" id="MobiDB-lite"/>
    </source>
</evidence>
<dbReference type="Pfam" id="PF07885">
    <property type="entry name" value="Ion_trans_2"/>
    <property type="match status" value="1"/>
</dbReference>
<dbReference type="AlphaFoldDB" id="A0A2C6KN72"/>
<evidence type="ECO:0000256" key="5">
    <source>
        <dbReference type="ARBA" id="ARBA00022826"/>
    </source>
</evidence>
<comment type="subcellular location">
    <subcellularLocation>
        <location evidence="1">Membrane</location>
        <topology evidence="1">Multi-pass membrane protein</topology>
    </subcellularLocation>
</comment>
<accession>A0A2C6KN72</accession>
<feature type="non-terminal residue" evidence="15">
    <location>
        <position position="740"/>
    </location>
</feature>
<dbReference type="RefSeq" id="XP_067920689.1">
    <property type="nucleotide sequence ID" value="XM_068067334.1"/>
</dbReference>
<feature type="transmembrane region" description="Helical" evidence="12">
    <location>
        <begin position="167"/>
        <end position="185"/>
    </location>
</feature>
<dbReference type="SUPFAM" id="SSF81324">
    <property type="entry name" value="Voltage-gated potassium channels"/>
    <property type="match status" value="1"/>
</dbReference>
<keyword evidence="2" id="KW-0813">Transport</keyword>
<keyword evidence="16" id="KW-1185">Reference proteome</keyword>
<feature type="domain" description="Calcium-activated potassium channel BK alpha subunit" evidence="13">
    <location>
        <begin position="353"/>
        <end position="447"/>
    </location>
</feature>
<dbReference type="Pfam" id="PF03493">
    <property type="entry name" value="BK_channel_a"/>
    <property type="match status" value="1"/>
</dbReference>
<dbReference type="InterPro" id="IPR003929">
    <property type="entry name" value="K_chnl_BK_asu"/>
</dbReference>
<feature type="compositionally biased region" description="Low complexity" evidence="11">
    <location>
        <begin position="572"/>
        <end position="584"/>
    </location>
</feature>
<keyword evidence="6" id="KW-0630">Potassium</keyword>
<evidence type="ECO:0000256" key="9">
    <source>
        <dbReference type="ARBA" id="ARBA00023136"/>
    </source>
</evidence>
<keyword evidence="7 12" id="KW-1133">Transmembrane helix</keyword>
<feature type="transmembrane region" description="Helical" evidence="12">
    <location>
        <begin position="101"/>
        <end position="123"/>
    </location>
</feature>
<dbReference type="PANTHER" id="PTHR10027">
    <property type="entry name" value="CALCIUM-ACTIVATED POTASSIUM CHANNEL ALPHA CHAIN"/>
    <property type="match status" value="1"/>
</dbReference>
<evidence type="ECO:0000256" key="7">
    <source>
        <dbReference type="ARBA" id="ARBA00022989"/>
    </source>
</evidence>
<evidence type="ECO:0000259" key="14">
    <source>
        <dbReference type="Pfam" id="PF07885"/>
    </source>
</evidence>
<organism evidence="15 16">
    <name type="scientific">Cystoisospora suis</name>
    <dbReference type="NCBI Taxonomy" id="483139"/>
    <lineage>
        <taxon>Eukaryota</taxon>
        <taxon>Sar</taxon>
        <taxon>Alveolata</taxon>
        <taxon>Apicomplexa</taxon>
        <taxon>Conoidasida</taxon>
        <taxon>Coccidia</taxon>
        <taxon>Eucoccidiorida</taxon>
        <taxon>Eimeriorina</taxon>
        <taxon>Sarcocystidae</taxon>
        <taxon>Cystoisospora</taxon>
    </lineage>
</organism>
<sequence>MSSDYATQEFFLSAATLEFLMTFLQQTDVIQMLLWPSFWIELFTLPPLMVLLYLGFDHIIAVHKSAAELLLLTGCLRWIKTFVMTRFISASVVWGNATKGHVVQLVLGIVFLLTSFASAMYTSDGINPIDIDTPNRKLFTAGEFFNFWYFGVVTMSTVGYGDISPHTVWGQAFCIIFIVTSLIWVPSEFGRLIESVTSRRKVWGRLPLRIDQTSFILLVGDVEPSQLSTFIQEVRLRRAVPPKVVVLCQRQFEDFRNQMEEAQSGQIRLCLVTGEAGIGGDPADLLSVQPNLSRGVFLLSSPAALTAYYDRQSLTRLLSLKRLKVDPSHISVQLCTDVCANIVASMGCLNYTILSDLKMGLLAKSLCGHSGIIPLICNLSGSLYPDVPLPQLDQKFGKHLTPYVAEYVRGAVHSLFAFTVPPCMVGVPFEEVCLGLYYCANIICVGIQRESFLSRYYYHRGLSSRNFDESSSPYGSFPSESFSCFDYFSSLKQHAGEQILRLFHRCCHRSCSCSSSSCCCCCMKKTPKNMTSYAPTTTTATKHAVSRSSPSLGAHQRGGSRRYSQPQHRCGSSSPSPSSSPSSPCRSLGVARRGHREEEEEWNPPSLDQGLRHSTGESFIENRGVPEKEDQHVNERGLSNGTRERNLSHKADVISVAPSKKKEGEKTTSPEILSSRVMLPPHTKTAERRYRSESKKTMKAKTSAPGLVVSFKDPIDENKIYSVGSTEEECDQKHQGSSSS</sequence>
<dbReference type="InterPro" id="IPR013099">
    <property type="entry name" value="K_chnl_dom"/>
</dbReference>
<feature type="transmembrane region" description="Helical" evidence="12">
    <location>
        <begin position="144"/>
        <end position="161"/>
    </location>
</feature>
<keyword evidence="8" id="KW-0406">Ion transport</keyword>
<dbReference type="Proteomes" id="UP000221165">
    <property type="component" value="Unassembled WGS sequence"/>
</dbReference>
<dbReference type="GO" id="GO:0016020">
    <property type="term" value="C:membrane"/>
    <property type="evidence" value="ECO:0007669"/>
    <property type="project" value="UniProtKB-SubCell"/>
</dbReference>
<keyword evidence="3" id="KW-0633">Potassium transport</keyword>
<proteinExistence type="predicted"/>
<feature type="domain" description="Potassium channel" evidence="14">
    <location>
        <begin position="116"/>
        <end position="186"/>
    </location>
</feature>
<reference evidence="15 16" key="1">
    <citation type="journal article" date="2017" name="Int. J. Parasitol.">
        <title>The genome of the protozoan parasite Cystoisospora suis and a reverse vaccinology approach to identify vaccine candidates.</title>
        <authorList>
            <person name="Palmieri N."/>
            <person name="Shrestha A."/>
            <person name="Ruttkowski B."/>
            <person name="Beck T."/>
            <person name="Vogl C."/>
            <person name="Tomley F."/>
            <person name="Blake D.P."/>
            <person name="Joachim A."/>
        </authorList>
    </citation>
    <scope>NUCLEOTIDE SEQUENCE [LARGE SCALE GENOMIC DNA]</scope>
    <source>
        <strain evidence="15 16">Wien I</strain>
    </source>
</reference>
<feature type="compositionally biased region" description="Basic and acidic residues" evidence="11">
    <location>
        <begin position="642"/>
        <end position="652"/>
    </location>
</feature>
<keyword evidence="10" id="KW-0407">Ion channel</keyword>
<feature type="transmembrane region" description="Helical" evidence="12">
    <location>
        <begin position="38"/>
        <end position="56"/>
    </location>
</feature>
<evidence type="ECO:0000259" key="13">
    <source>
        <dbReference type="Pfam" id="PF03493"/>
    </source>
</evidence>
<dbReference type="Gene3D" id="1.10.287.70">
    <property type="match status" value="1"/>
</dbReference>
<evidence type="ECO:0000313" key="16">
    <source>
        <dbReference type="Proteomes" id="UP000221165"/>
    </source>
</evidence>
<evidence type="ECO:0000256" key="8">
    <source>
        <dbReference type="ARBA" id="ARBA00023065"/>
    </source>
</evidence>
<evidence type="ECO:0000256" key="3">
    <source>
        <dbReference type="ARBA" id="ARBA00022538"/>
    </source>
</evidence>
<comment type="caution">
    <text evidence="15">The sequence shown here is derived from an EMBL/GenBank/DDBJ whole genome shotgun (WGS) entry which is preliminary data.</text>
</comment>
<protein>
    <submittedName>
        <fullName evidence="15">Ion channel protein</fullName>
    </submittedName>
</protein>
<dbReference type="InterPro" id="IPR047871">
    <property type="entry name" value="K_chnl_Slo-like"/>
</dbReference>
<gene>
    <name evidence="15" type="ORF">CSUI_007184</name>
</gene>
<feature type="region of interest" description="Disordered" evidence="11">
    <location>
        <begin position="539"/>
        <end position="705"/>
    </location>
</feature>